<dbReference type="EMBL" id="MCFK01008915">
    <property type="protein sequence ID" value="RKF55504.1"/>
    <property type="molecule type" value="Genomic_DNA"/>
</dbReference>
<evidence type="ECO:0000259" key="2">
    <source>
        <dbReference type="Pfam" id="PF23566"/>
    </source>
</evidence>
<gene>
    <name evidence="3" type="ORF">OnM2_089042</name>
</gene>
<evidence type="ECO:0000313" key="3">
    <source>
        <dbReference type="EMBL" id="RKF55504.1"/>
    </source>
</evidence>
<dbReference type="Proteomes" id="UP000286134">
    <property type="component" value="Unassembled WGS sequence"/>
</dbReference>
<dbReference type="Gene3D" id="3.30.420.40">
    <property type="match status" value="1"/>
</dbReference>
<evidence type="ECO:0000313" key="4">
    <source>
        <dbReference type="Proteomes" id="UP000286134"/>
    </source>
</evidence>
<name>A0A420HDI2_9PEZI</name>
<dbReference type="InterPro" id="IPR050273">
    <property type="entry name" value="GppA/Ppx_hydrolase"/>
</dbReference>
<feature type="domain" description="RTG2 C-terminal" evidence="2">
    <location>
        <begin position="350"/>
        <end position="520"/>
    </location>
</feature>
<proteinExistence type="predicted"/>
<dbReference type="InterPro" id="IPR043129">
    <property type="entry name" value="ATPase_NBD"/>
</dbReference>
<dbReference type="OrthoDB" id="2014654at2759"/>
<dbReference type="AlphaFoldDB" id="A0A420HDI2"/>
<dbReference type="PANTHER" id="PTHR30005">
    <property type="entry name" value="EXOPOLYPHOSPHATASE"/>
    <property type="match status" value="1"/>
</dbReference>
<dbReference type="STRING" id="212602.A0A420HDI2"/>
<dbReference type="InterPro" id="IPR057512">
    <property type="entry name" value="RTG2_C"/>
</dbReference>
<dbReference type="Gene3D" id="3.30.420.150">
    <property type="entry name" value="Exopolyphosphatase. Domain 2"/>
    <property type="match status" value="1"/>
</dbReference>
<organism evidence="3 4">
    <name type="scientific">Erysiphe neolycopersici</name>
    <dbReference type="NCBI Taxonomy" id="212602"/>
    <lineage>
        <taxon>Eukaryota</taxon>
        <taxon>Fungi</taxon>
        <taxon>Dikarya</taxon>
        <taxon>Ascomycota</taxon>
        <taxon>Pezizomycotina</taxon>
        <taxon>Leotiomycetes</taxon>
        <taxon>Erysiphales</taxon>
        <taxon>Erysiphaceae</taxon>
        <taxon>Erysiphe</taxon>
    </lineage>
</organism>
<dbReference type="PANTHER" id="PTHR30005:SF0">
    <property type="entry name" value="RETROGRADE REGULATION PROTEIN 2"/>
    <property type="match status" value="1"/>
</dbReference>
<sequence>MKSTDWWIWADLRPPLTRLLTPVFHERASISLYDALHESGPDAKQFYFSENTIKKVSDTLGRFKAIGTAYGVPDVQFMIFATEALRTAKNQDEMLEAIKKSTGLTVSVLSPEVETLFGSMGVRSGFAEFDGLVMDMGGGSLQVTYVNTSIGPNYEVLAARAGQSLPFGAARLMAELTNPNTAQPILVELQARMKITIQNLVNAFIQLRSQIESVDGVKVYLCGGGFRGYGSMLMHTDHVQPYPIPSSGGYSVPGSRFKHWRDMLIANEQPGDIFGLSKRRRHQFPAIAMAVQAITIAVPRIKSVVFCTGGNREGLLFMMLPPSIREMDPFLMIPVPNPQQDPQIILHVTNLLMKIFPKEHILPPLVFTQKVISYISGHIWAYEGQTGNASLVLHKIIDKIRIALPNLPHFLSAVLAITLSARWGYEIGPMDSIIVKNLQNIVGIETVWWCRYIGTACRFISLVCPAFPTNLESFRNTLRWEVTVSGSLGKEKKKGILMRVYLLSGCEQGIPGGLEGQLKKMWKNFGKGLGLGRKVKVIIELMN</sequence>
<dbReference type="InterPro" id="IPR003695">
    <property type="entry name" value="Ppx_GppA_N"/>
</dbReference>
<evidence type="ECO:0000259" key="1">
    <source>
        <dbReference type="Pfam" id="PF02541"/>
    </source>
</evidence>
<reference evidence="3 4" key="1">
    <citation type="journal article" date="2018" name="BMC Genomics">
        <title>Comparative genome analyses reveal sequence features reflecting distinct modes of host-adaptation between dicot and monocot powdery mildew.</title>
        <authorList>
            <person name="Wu Y."/>
            <person name="Ma X."/>
            <person name="Pan Z."/>
            <person name="Kale S.D."/>
            <person name="Song Y."/>
            <person name="King H."/>
            <person name="Zhang Q."/>
            <person name="Presley C."/>
            <person name="Deng X."/>
            <person name="Wei C.I."/>
            <person name="Xiao S."/>
        </authorList>
    </citation>
    <scope>NUCLEOTIDE SEQUENCE [LARGE SCALE GENOMIC DNA]</scope>
    <source>
        <strain evidence="3">UMSG2</strain>
    </source>
</reference>
<accession>A0A420HDI2</accession>
<dbReference type="Pfam" id="PF02541">
    <property type="entry name" value="Ppx-GppA"/>
    <property type="match status" value="1"/>
</dbReference>
<dbReference type="GO" id="GO:0006357">
    <property type="term" value="P:regulation of transcription by RNA polymerase II"/>
    <property type="evidence" value="ECO:0007669"/>
    <property type="project" value="TreeGrafter"/>
</dbReference>
<keyword evidence="4" id="KW-1185">Reference proteome</keyword>
<dbReference type="SUPFAM" id="SSF53067">
    <property type="entry name" value="Actin-like ATPase domain"/>
    <property type="match status" value="2"/>
</dbReference>
<comment type="caution">
    <text evidence="3">The sequence shown here is derived from an EMBL/GenBank/DDBJ whole genome shotgun (WGS) entry which is preliminary data.</text>
</comment>
<feature type="domain" description="Ppx/GppA phosphatase N-terminal" evidence="1">
    <location>
        <begin position="20"/>
        <end position="321"/>
    </location>
</feature>
<dbReference type="FunFam" id="3.30.420.40:FF:000191">
    <property type="entry name" value="Retrograde regulation protein 2"/>
    <property type="match status" value="1"/>
</dbReference>
<protein>
    <submittedName>
        <fullName evidence="3">Retrograde regulation protein 2</fullName>
    </submittedName>
</protein>
<dbReference type="Pfam" id="PF23566">
    <property type="entry name" value="RTG2_C"/>
    <property type="match status" value="1"/>
</dbReference>